<sequence>MLSSLEELLQQIGDTESRLSISSLYSLSGMSRGETLLFQEAWPSIAVERRCQIINFLVEIAKASFEVDFGQVLRFCLGDEDESVREAAIEGLWEDNDTALIDPLITLLRDDPSISVRAGAATSLSRYVLLSELDKIKAQHFALVREALLEAIRSPFEDLDVRRRAIEAIAYSSEEGVREIIEAAYYDEDEKMRISGVFAMGRSADPYWSDRVIGELE</sequence>
<protein>
    <recommendedName>
        <fullName evidence="2">HEAT repeat domain-containing protein</fullName>
    </recommendedName>
</protein>
<dbReference type="InterPro" id="IPR016024">
    <property type="entry name" value="ARM-type_fold"/>
</dbReference>
<name>X0SRR4_9ZZZZ</name>
<organism evidence="1">
    <name type="scientific">marine sediment metagenome</name>
    <dbReference type="NCBI Taxonomy" id="412755"/>
    <lineage>
        <taxon>unclassified sequences</taxon>
        <taxon>metagenomes</taxon>
        <taxon>ecological metagenomes</taxon>
    </lineage>
</organism>
<proteinExistence type="predicted"/>
<gene>
    <name evidence="1" type="ORF">S01H1_04319</name>
</gene>
<evidence type="ECO:0000313" key="1">
    <source>
        <dbReference type="EMBL" id="GAF83818.1"/>
    </source>
</evidence>
<reference evidence="1" key="1">
    <citation type="journal article" date="2014" name="Front. Microbiol.">
        <title>High frequency of phylogenetically diverse reductive dehalogenase-homologous genes in deep subseafloor sedimentary metagenomes.</title>
        <authorList>
            <person name="Kawai M."/>
            <person name="Futagami T."/>
            <person name="Toyoda A."/>
            <person name="Takaki Y."/>
            <person name="Nishi S."/>
            <person name="Hori S."/>
            <person name="Arai W."/>
            <person name="Tsubouchi T."/>
            <person name="Morono Y."/>
            <person name="Uchiyama I."/>
            <person name="Ito T."/>
            <person name="Fujiyama A."/>
            <person name="Inagaki F."/>
            <person name="Takami H."/>
        </authorList>
    </citation>
    <scope>NUCLEOTIDE SEQUENCE</scope>
    <source>
        <strain evidence="1">Expedition CK06-06</strain>
    </source>
</reference>
<accession>X0SRR4</accession>
<dbReference type="Pfam" id="PF13646">
    <property type="entry name" value="HEAT_2"/>
    <property type="match status" value="1"/>
</dbReference>
<dbReference type="AlphaFoldDB" id="X0SRR4"/>
<dbReference type="EMBL" id="BARS01002288">
    <property type="protein sequence ID" value="GAF83818.1"/>
    <property type="molecule type" value="Genomic_DNA"/>
</dbReference>
<evidence type="ECO:0008006" key="2">
    <source>
        <dbReference type="Google" id="ProtNLM"/>
    </source>
</evidence>
<dbReference type="InterPro" id="IPR011989">
    <property type="entry name" value="ARM-like"/>
</dbReference>
<dbReference type="Gene3D" id="1.25.10.10">
    <property type="entry name" value="Leucine-rich Repeat Variant"/>
    <property type="match status" value="1"/>
</dbReference>
<feature type="non-terminal residue" evidence="1">
    <location>
        <position position="217"/>
    </location>
</feature>
<comment type="caution">
    <text evidence="1">The sequence shown here is derived from an EMBL/GenBank/DDBJ whole genome shotgun (WGS) entry which is preliminary data.</text>
</comment>
<dbReference type="SUPFAM" id="SSF48371">
    <property type="entry name" value="ARM repeat"/>
    <property type="match status" value="1"/>
</dbReference>